<dbReference type="EMBL" id="JXSL01000023">
    <property type="protein sequence ID" value="KIL99606.1"/>
    <property type="molecule type" value="Genomic_DNA"/>
</dbReference>
<dbReference type="Proteomes" id="UP000031971">
    <property type="component" value="Unassembled WGS sequence"/>
</dbReference>
<evidence type="ECO:0000313" key="3">
    <source>
        <dbReference type="EMBL" id="KIL99606.1"/>
    </source>
</evidence>
<organism evidence="3 4">
    <name type="scientific">Paramagnetospirillum magnetotacticum MS-1</name>
    <dbReference type="NCBI Taxonomy" id="272627"/>
    <lineage>
        <taxon>Bacteria</taxon>
        <taxon>Pseudomonadati</taxon>
        <taxon>Pseudomonadota</taxon>
        <taxon>Alphaproteobacteria</taxon>
        <taxon>Rhodospirillales</taxon>
        <taxon>Magnetospirillaceae</taxon>
        <taxon>Paramagnetospirillum</taxon>
    </lineage>
</organism>
<feature type="domain" description="Response regulatory" evidence="2">
    <location>
        <begin position="3"/>
        <end position="52"/>
    </location>
</feature>
<evidence type="ECO:0000259" key="2">
    <source>
        <dbReference type="PROSITE" id="PS50110"/>
    </source>
</evidence>
<evidence type="ECO:0000313" key="4">
    <source>
        <dbReference type="Proteomes" id="UP000031971"/>
    </source>
</evidence>
<proteinExistence type="predicted"/>
<dbReference type="Pfam" id="PF00072">
    <property type="entry name" value="Response_reg"/>
    <property type="match status" value="1"/>
</dbReference>
<dbReference type="AlphaFoldDB" id="A0A0C2V3H0"/>
<dbReference type="InterPro" id="IPR001789">
    <property type="entry name" value="Sig_transdc_resp-reg_receiver"/>
</dbReference>
<dbReference type="InterPro" id="IPR011006">
    <property type="entry name" value="CheY-like_superfamily"/>
</dbReference>
<dbReference type="GO" id="GO:0000160">
    <property type="term" value="P:phosphorelay signal transduction system"/>
    <property type="evidence" value="ECO:0007669"/>
    <property type="project" value="InterPro"/>
</dbReference>
<dbReference type="OrthoDB" id="5456285at2"/>
<keyword evidence="4" id="KW-1185">Reference proteome</keyword>
<accession>A0A0C2V3H0</accession>
<reference evidence="3 4" key="1">
    <citation type="submission" date="2015-01" db="EMBL/GenBank/DDBJ databases">
        <title>Genome Sequence of Magnetospirillum magnetotacticum Strain MS-1.</title>
        <authorList>
            <person name="Marinov G.K."/>
            <person name="Smalley M.D."/>
            <person name="DeSalvo G."/>
        </authorList>
    </citation>
    <scope>NUCLEOTIDE SEQUENCE [LARGE SCALE GENOMIC DNA]</scope>
    <source>
        <strain evidence="3 4">MS-1</strain>
    </source>
</reference>
<sequence length="52" mass="5723">MTCILVVDDDPICLELLSETLIGAGYSVDLAIDGEDAWDKLNSYKHNLVVKI</sequence>
<name>A0A0C2V3H0_PARME</name>
<gene>
    <name evidence="3" type="ORF">CCC_04122</name>
</gene>
<dbReference type="PROSITE" id="PS50110">
    <property type="entry name" value="RESPONSE_REGULATORY"/>
    <property type="match status" value="1"/>
</dbReference>
<comment type="caution">
    <text evidence="1">Lacks conserved residue(s) required for the propagation of feature annotation.</text>
</comment>
<evidence type="ECO:0000256" key="1">
    <source>
        <dbReference type="PROSITE-ProRule" id="PRU00169"/>
    </source>
</evidence>
<dbReference type="Gene3D" id="3.40.50.2300">
    <property type="match status" value="1"/>
</dbReference>
<dbReference type="STRING" id="272627.CCC_04122"/>
<comment type="caution">
    <text evidence="3">The sequence shown here is derived from an EMBL/GenBank/DDBJ whole genome shotgun (WGS) entry which is preliminary data.</text>
</comment>
<dbReference type="SUPFAM" id="SSF52172">
    <property type="entry name" value="CheY-like"/>
    <property type="match status" value="1"/>
</dbReference>
<protein>
    <recommendedName>
        <fullName evidence="2">Response regulatory domain-containing protein</fullName>
    </recommendedName>
</protein>
<dbReference type="RefSeq" id="WP_082036528.1">
    <property type="nucleotide sequence ID" value="NZ_JXSL01000023.1"/>
</dbReference>